<keyword evidence="1" id="KW-0812">Transmembrane</keyword>
<evidence type="ECO:0000313" key="2">
    <source>
        <dbReference type="EMBL" id="KAK1411472.1"/>
    </source>
</evidence>
<protein>
    <submittedName>
        <fullName evidence="2">Uncharacterized protein</fullName>
    </submittedName>
</protein>
<accession>A0AAD8JVS5</accession>
<dbReference type="EMBL" id="JAUHHV010000010">
    <property type="protein sequence ID" value="KAK1411472.1"/>
    <property type="molecule type" value="Genomic_DNA"/>
</dbReference>
<comment type="caution">
    <text evidence="2">The sequence shown here is derived from an EMBL/GenBank/DDBJ whole genome shotgun (WGS) entry which is preliminary data.</text>
</comment>
<gene>
    <name evidence="2" type="ORF">QVD17_38021</name>
</gene>
<keyword evidence="1" id="KW-0472">Membrane</keyword>
<name>A0AAD8JVS5_TARER</name>
<organism evidence="2 3">
    <name type="scientific">Tagetes erecta</name>
    <name type="common">African marigold</name>
    <dbReference type="NCBI Taxonomy" id="13708"/>
    <lineage>
        <taxon>Eukaryota</taxon>
        <taxon>Viridiplantae</taxon>
        <taxon>Streptophyta</taxon>
        <taxon>Embryophyta</taxon>
        <taxon>Tracheophyta</taxon>
        <taxon>Spermatophyta</taxon>
        <taxon>Magnoliopsida</taxon>
        <taxon>eudicotyledons</taxon>
        <taxon>Gunneridae</taxon>
        <taxon>Pentapetalae</taxon>
        <taxon>asterids</taxon>
        <taxon>campanulids</taxon>
        <taxon>Asterales</taxon>
        <taxon>Asteraceae</taxon>
        <taxon>Asteroideae</taxon>
        <taxon>Heliantheae alliance</taxon>
        <taxon>Tageteae</taxon>
        <taxon>Tagetes</taxon>
    </lineage>
</organism>
<evidence type="ECO:0000256" key="1">
    <source>
        <dbReference type="SAM" id="Phobius"/>
    </source>
</evidence>
<dbReference type="Proteomes" id="UP001229421">
    <property type="component" value="Unassembled WGS sequence"/>
</dbReference>
<reference evidence="2" key="1">
    <citation type="journal article" date="2023" name="bioRxiv">
        <title>Improved chromosome-level genome assembly for marigold (Tagetes erecta).</title>
        <authorList>
            <person name="Jiang F."/>
            <person name="Yuan L."/>
            <person name="Wang S."/>
            <person name="Wang H."/>
            <person name="Xu D."/>
            <person name="Wang A."/>
            <person name="Fan W."/>
        </authorList>
    </citation>
    <scope>NUCLEOTIDE SEQUENCE</scope>
    <source>
        <strain evidence="2">WSJ</strain>
        <tissue evidence="2">Leaf</tissue>
    </source>
</reference>
<proteinExistence type="predicted"/>
<keyword evidence="3" id="KW-1185">Reference proteome</keyword>
<evidence type="ECO:0000313" key="3">
    <source>
        <dbReference type="Proteomes" id="UP001229421"/>
    </source>
</evidence>
<feature type="transmembrane region" description="Helical" evidence="1">
    <location>
        <begin position="149"/>
        <end position="169"/>
    </location>
</feature>
<dbReference type="AlphaFoldDB" id="A0AAD8JVS5"/>
<keyword evidence="1" id="KW-1133">Transmembrane helix</keyword>
<sequence>MGHIIEPIWARGLDTAICLHRYLDFLFIKTMNKPCVVLFTDLFNIRHVGLGGGDGGGGRVNGGQRLWWRYVAVEKGCGQESQETHNVVFFYLEVEKDMWGPALPDILGVSDALCVAGEVFVAESWVVRQLGYQMETERSSSAEIQKFSVLYLMLTDLNILSYWVVMIVMRSIFRFESFMSSLDGMIMQPRQLPISLNVSWFQRLAGTALMYNHAIQSFYL</sequence>